<dbReference type="Proteomes" id="UP000077755">
    <property type="component" value="Chromosome 7"/>
</dbReference>
<proteinExistence type="inferred from homology"/>
<name>A0A164SU93_DAUCS</name>
<dbReference type="GO" id="GO:0080043">
    <property type="term" value="F:quercetin 3-O-glucosyltransferase activity"/>
    <property type="evidence" value="ECO:0007669"/>
    <property type="project" value="TreeGrafter"/>
</dbReference>
<gene>
    <name evidence="2" type="ORF">DCAR_0727276</name>
</gene>
<dbReference type="Gramene" id="KZM86645">
    <property type="protein sequence ID" value="KZM86645"/>
    <property type="gene ID" value="DCAR_023779"/>
</dbReference>
<dbReference type="AlphaFoldDB" id="A0A164SU93"/>
<keyword evidence="3" id="KW-1185">Reference proteome</keyword>
<dbReference type="GO" id="GO:0080044">
    <property type="term" value="F:quercetin 7-O-glucosyltransferase activity"/>
    <property type="evidence" value="ECO:0007669"/>
    <property type="project" value="TreeGrafter"/>
</dbReference>
<dbReference type="PANTHER" id="PTHR11926:SF1560">
    <property type="entry name" value="UDP-GLYCOSYLTRANSFERASE 74E1-RELATED"/>
    <property type="match status" value="1"/>
</dbReference>
<dbReference type="SUPFAM" id="SSF53756">
    <property type="entry name" value="UDP-Glycosyltransferase/glycogen phosphorylase"/>
    <property type="match status" value="3"/>
</dbReference>
<organism evidence="2 3">
    <name type="scientific">Daucus carota subsp. sativus</name>
    <name type="common">Carrot</name>
    <dbReference type="NCBI Taxonomy" id="79200"/>
    <lineage>
        <taxon>Eukaryota</taxon>
        <taxon>Viridiplantae</taxon>
        <taxon>Streptophyta</taxon>
        <taxon>Embryophyta</taxon>
        <taxon>Tracheophyta</taxon>
        <taxon>Spermatophyta</taxon>
        <taxon>Magnoliopsida</taxon>
        <taxon>eudicotyledons</taxon>
        <taxon>Gunneridae</taxon>
        <taxon>Pentapetalae</taxon>
        <taxon>asterids</taxon>
        <taxon>campanulids</taxon>
        <taxon>Apiales</taxon>
        <taxon>Apiaceae</taxon>
        <taxon>Apioideae</taxon>
        <taxon>Scandiceae</taxon>
        <taxon>Daucinae</taxon>
        <taxon>Daucus</taxon>
        <taxon>Daucus sect. Daucus</taxon>
    </lineage>
</organism>
<dbReference type="Gene3D" id="3.40.50.2000">
    <property type="entry name" value="Glycogen Phosphorylase B"/>
    <property type="match status" value="3"/>
</dbReference>
<evidence type="ECO:0000313" key="2">
    <source>
        <dbReference type="EMBL" id="WOH07842.1"/>
    </source>
</evidence>
<evidence type="ECO:0000256" key="1">
    <source>
        <dbReference type="ARBA" id="ARBA00009995"/>
    </source>
</evidence>
<reference evidence="2" key="1">
    <citation type="journal article" date="2016" name="Nat. Genet.">
        <title>A high-quality carrot genome assembly provides new insights into carotenoid accumulation and asterid genome evolution.</title>
        <authorList>
            <person name="Iorizzo M."/>
            <person name="Ellison S."/>
            <person name="Senalik D."/>
            <person name="Zeng P."/>
            <person name="Satapoomin P."/>
            <person name="Huang J."/>
            <person name="Bowman M."/>
            <person name="Iovene M."/>
            <person name="Sanseverino W."/>
            <person name="Cavagnaro P."/>
            <person name="Yildiz M."/>
            <person name="Macko-Podgorni A."/>
            <person name="Moranska E."/>
            <person name="Grzebelus E."/>
            <person name="Grzebelus D."/>
            <person name="Ashrafi H."/>
            <person name="Zheng Z."/>
            <person name="Cheng S."/>
            <person name="Spooner D."/>
            <person name="Van Deynze A."/>
            <person name="Simon P."/>
        </authorList>
    </citation>
    <scope>NUCLEOTIDE SEQUENCE</scope>
    <source>
        <tissue evidence="2">Leaf</tissue>
    </source>
</reference>
<comment type="similarity">
    <text evidence="1">Belongs to the UDP-glycosyltransferase family.</text>
</comment>
<evidence type="ECO:0000313" key="3">
    <source>
        <dbReference type="Proteomes" id="UP000077755"/>
    </source>
</evidence>
<dbReference type="PANTHER" id="PTHR11926">
    <property type="entry name" value="GLUCOSYL/GLUCURONOSYL TRANSFERASES"/>
    <property type="match status" value="1"/>
</dbReference>
<accession>A0A164SU93</accession>
<sequence length="614" mass="68105">MSTMDDEKTLVSSKPHVMFISFPLQGHISPMVQFSKRLVSKGIKVTVVTTTSLDITNSNSINIEHILVDTTSQGKSSAEAIDEYLAVLETGITESLPEVIEKQTTEGWPVKFLIYDALMPYALEASQKVGVQGVAFCTHSSAVLAIYYHVYQRTLDFKSLEESSSVTLPSLPLLGVEDLPSYLNEMNPYTGLFTLCMKQFRGLEKAYGVMFNTFEELEGELYYYTSPNSFKSTSIRRGNKMSSRDAEETLIANKPHIMFVSYPLQGHMNPMIQFSKRLVSKGIKVTIVTTTAIEASSLAKTSSINMEHISIDTPPSDSDTPDVINEFLVLFRIGMTRSLPGVIEKQKAKGCPVKILVYDALMPWAVGISQKLGVQGVAFCTHSSAVFAIYCNVYSKTLDIDSLGEFERVELPALPLLGIRELPSLVYDVGTYQGLSRLVVSQFVEIGKAECVLFNTFDKLELEGLGVTRGLPEVIEKYKTTECPVKVLVYDPLMPWALDISQKLGIPGVAVCTHSSAVFAIYYNVFSRTLDIYSVGELFSVKLPSLPVLGIKDLPSLVYDPGAYEGLTKLFESQFLDMDKARGVILRLKNWNVRSVTFTPAHFYSHTFGRESGF</sequence>
<reference evidence="2" key="2">
    <citation type="submission" date="2022-03" db="EMBL/GenBank/DDBJ databases">
        <title>Draft title - Genomic analysis of global carrot germplasm unveils the trajectory of domestication and the origin of high carotenoid orange carrot.</title>
        <authorList>
            <person name="Iorizzo M."/>
            <person name="Ellison S."/>
            <person name="Senalik D."/>
            <person name="Macko-Podgorni A."/>
            <person name="Grzebelus D."/>
            <person name="Bostan H."/>
            <person name="Rolling W."/>
            <person name="Curaba J."/>
            <person name="Simon P."/>
        </authorList>
    </citation>
    <scope>NUCLEOTIDE SEQUENCE</scope>
    <source>
        <tissue evidence="2">Leaf</tissue>
    </source>
</reference>
<dbReference type="EMBL" id="CP093349">
    <property type="protein sequence ID" value="WOH07842.1"/>
    <property type="molecule type" value="Genomic_DNA"/>
</dbReference>
<protein>
    <submittedName>
        <fullName evidence="2">Uncharacterized protein</fullName>
    </submittedName>
</protein>